<sequence length="183" mass="19067">MARNFQTRPRFKAMPFGMCFRVAVAGTLMTGGLNVARAHDVSPVAGESAPQTAPDDIRITHPSAILVGENKSIAALFMTITNHGGTVHLIDGVSSHDCSDLAASSGPQEPGETEEALFTHLALPANTTLVFPSSGFHLVCHGLGGRNDTTPTTADAPTPSEVTVVFHYRGGSSSTVVFPIAKA</sequence>
<gene>
    <name evidence="2" type="ORF">HUK82_00680</name>
</gene>
<feature type="chain" id="PRO_5032967837" evidence="1">
    <location>
        <begin position="26"/>
        <end position="183"/>
    </location>
</feature>
<dbReference type="RefSeq" id="WP_176612105.1">
    <property type="nucleotide sequence ID" value="NZ_JAGYFJ010000001.1"/>
</dbReference>
<organism evidence="2 3">
    <name type="scientific">Ameyamaea chiangmaiensis</name>
    <dbReference type="NCBI Taxonomy" id="442969"/>
    <lineage>
        <taxon>Bacteria</taxon>
        <taxon>Pseudomonadati</taxon>
        <taxon>Pseudomonadota</taxon>
        <taxon>Alphaproteobacteria</taxon>
        <taxon>Acetobacterales</taxon>
        <taxon>Acetobacteraceae</taxon>
        <taxon>Ameyamaea</taxon>
    </lineage>
</organism>
<accession>A0A850PDG9</accession>
<dbReference type="EMBL" id="JABXXR010000002">
    <property type="protein sequence ID" value="NVN39081.1"/>
    <property type="molecule type" value="Genomic_DNA"/>
</dbReference>
<dbReference type="Gene3D" id="2.60.40.1890">
    <property type="entry name" value="PCu(A)C copper chaperone"/>
    <property type="match status" value="1"/>
</dbReference>
<keyword evidence="1" id="KW-0732">Signal</keyword>
<evidence type="ECO:0000313" key="3">
    <source>
        <dbReference type="Proteomes" id="UP000585665"/>
    </source>
</evidence>
<evidence type="ECO:0000313" key="2">
    <source>
        <dbReference type="EMBL" id="NVN39081.1"/>
    </source>
</evidence>
<dbReference type="AlphaFoldDB" id="A0A850PDG9"/>
<dbReference type="InterPro" id="IPR036182">
    <property type="entry name" value="PCuAC_sf"/>
</dbReference>
<protein>
    <submittedName>
        <fullName evidence="2">Copper chaperone PCu(A)C</fullName>
    </submittedName>
</protein>
<dbReference type="Proteomes" id="UP000585665">
    <property type="component" value="Unassembled WGS sequence"/>
</dbReference>
<reference evidence="2 3" key="1">
    <citation type="submission" date="2020-06" db="EMBL/GenBank/DDBJ databases">
        <title>Description of novel acetic acid bacteria.</title>
        <authorList>
            <person name="Sombolestani A."/>
        </authorList>
    </citation>
    <scope>NUCLEOTIDE SEQUENCE [LARGE SCALE GENOMIC DNA]</scope>
    <source>
        <strain evidence="2 3">LMG 27010</strain>
    </source>
</reference>
<evidence type="ECO:0000256" key="1">
    <source>
        <dbReference type="SAM" id="SignalP"/>
    </source>
</evidence>
<proteinExistence type="predicted"/>
<comment type="caution">
    <text evidence="2">The sequence shown here is derived from an EMBL/GenBank/DDBJ whole genome shotgun (WGS) entry which is preliminary data.</text>
</comment>
<name>A0A850PDG9_9PROT</name>
<feature type="signal peptide" evidence="1">
    <location>
        <begin position="1"/>
        <end position="25"/>
    </location>
</feature>
<keyword evidence="3" id="KW-1185">Reference proteome</keyword>
<dbReference type="SUPFAM" id="SSF110087">
    <property type="entry name" value="DR1885-like metal-binding protein"/>
    <property type="match status" value="1"/>
</dbReference>